<evidence type="ECO:0000256" key="2">
    <source>
        <dbReference type="ARBA" id="ARBA00022679"/>
    </source>
</evidence>
<name>A0ABP8KCH9_9ACTN</name>
<dbReference type="PANTHER" id="PTHR43619">
    <property type="entry name" value="S-ADENOSYL-L-METHIONINE-DEPENDENT METHYLTRANSFERASE YKTD-RELATED"/>
    <property type="match status" value="1"/>
</dbReference>
<dbReference type="EMBL" id="BAABFR010000117">
    <property type="protein sequence ID" value="GAA4404113.1"/>
    <property type="molecule type" value="Genomic_DNA"/>
</dbReference>
<keyword evidence="1 3" id="KW-0489">Methyltransferase</keyword>
<dbReference type="InterPro" id="IPR029063">
    <property type="entry name" value="SAM-dependent_MTases_sf"/>
</dbReference>
<dbReference type="GO" id="GO:0008168">
    <property type="term" value="F:methyltransferase activity"/>
    <property type="evidence" value="ECO:0007669"/>
    <property type="project" value="UniProtKB-KW"/>
</dbReference>
<gene>
    <name evidence="3" type="ORF">GCM10023147_46270</name>
</gene>
<reference evidence="4" key="1">
    <citation type="journal article" date="2019" name="Int. J. Syst. Evol. Microbiol.">
        <title>The Global Catalogue of Microorganisms (GCM) 10K type strain sequencing project: providing services to taxonomists for standard genome sequencing and annotation.</title>
        <authorList>
            <consortium name="The Broad Institute Genomics Platform"/>
            <consortium name="The Broad Institute Genome Sequencing Center for Infectious Disease"/>
            <person name="Wu L."/>
            <person name="Ma J."/>
        </authorList>
    </citation>
    <scope>NUCLEOTIDE SEQUENCE [LARGE SCALE GENOMIC DNA]</scope>
    <source>
        <strain evidence="4">JCM 17688</strain>
    </source>
</reference>
<keyword evidence="2" id="KW-0808">Transferase</keyword>
<dbReference type="PIRSF" id="PIRSF028177">
    <property type="entry name" value="Polyketide_synth_Omtfrase_TcmP"/>
    <property type="match status" value="1"/>
</dbReference>
<dbReference type="PANTHER" id="PTHR43619:SF2">
    <property type="entry name" value="S-ADENOSYL-L-METHIONINE-DEPENDENT METHYLTRANSFERASES SUPERFAMILY PROTEIN"/>
    <property type="match status" value="1"/>
</dbReference>
<organism evidence="3 4">
    <name type="scientific">Tsukamurella soli</name>
    <dbReference type="NCBI Taxonomy" id="644556"/>
    <lineage>
        <taxon>Bacteria</taxon>
        <taxon>Bacillati</taxon>
        <taxon>Actinomycetota</taxon>
        <taxon>Actinomycetes</taxon>
        <taxon>Mycobacteriales</taxon>
        <taxon>Tsukamurellaceae</taxon>
        <taxon>Tsukamurella</taxon>
    </lineage>
</organism>
<comment type="caution">
    <text evidence="3">The sequence shown here is derived from an EMBL/GenBank/DDBJ whole genome shotgun (WGS) entry which is preliminary data.</text>
</comment>
<evidence type="ECO:0000256" key="1">
    <source>
        <dbReference type="ARBA" id="ARBA00022603"/>
    </source>
</evidence>
<sequence length="275" mass="30725">MVGMTDKATVDLSGPAQTMLTTLYLKARDAGLARPVLGDTFAQQAIERLDYDWQQLGISARWAPLVTVRTAQYDAWAREFLAAHPRATVIHVGCGLDCRVQRLDPGPEIAWYDVDYPEVIALRETIYPARPGYTLVPTSATDPTWLDQIPADRPTLLIAEGISMYLTAEQGAELLQHVVDRFPSGELQIDFYNGFAIRTQRAHMLNRRTGSKLYWAVDRPEDVLARVSGIRPVAAVSFFGAEPYDRTSAGFRAARSLARVAPPVRNALQYHRYSF</sequence>
<protein>
    <submittedName>
        <fullName evidence="3">Class I SAM-dependent methyltransferase</fullName>
    </submittedName>
</protein>
<dbReference type="Pfam" id="PF04072">
    <property type="entry name" value="LCM"/>
    <property type="match status" value="1"/>
</dbReference>
<evidence type="ECO:0000313" key="4">
    <source>
        <dbReference type="Proteomes" id="UP001500635"/>
    </source>
</evidence>
<dbReference type="InterPro" id="IPR007213">
    <property type="entry name" value="Ppm1/Ppm2/Tcmp"/>
</dbReference>
<dbReference type="InterPro" id="IPR016874">
    <property type="entry name" value="TcmP-like"/>
</dbReference>
<proteinExistence type="predicted"/>
<dbReference type="Gene3D" id="3.40.50.150">
    <property type="entry name" value="Vaccinia Virus protein VP39"/>
    <property type="match status" value="1"/>
</dbReference>
<dbReference type="SUPFAM" id="SSF53335">
    <property type="entry name" value="S-adenosyl-L-methionine-dependent methyltransferases"/>
    <property type="match status" value="1"/>
</dbReference>
<accession>A0ABP8KCH9</accession>
<keyword evidence="4" id="KW-1185">Reference proteome</keyword>
<dbReference type="Proteomes" id="UP001500635">
    <property type="component" value="Unassembled WGS sequence"/>
</dbReference>
<dbReference type="GO" id="GO:0032259">
    <property type="term" value="P:methylation"/>
    <property type="evidence" value="ECO:0007669"/>
    <property type="project" value="UniProtKB-KW"/>
</dbReference>
<evidence type="ECO:0000313" key="3">
    <source>
        <dbReference type="EMBL" id="GAA4404113.1"/>
    </source>
</evidence>